<keyword evidence="2" id="KW-0732">Signal</keyword>
<evidence type="ECO:0000313" key="4">
    <source>
        <dbReference type="Proteomes" id="UP001232992"/>
    </source>
</evidence>
<name>A0ABT7BV13_9CYAN</name>
<dbReference type="EMBL" id="JAQOSQ010000002">
    <property type="protein sequence ID" value="MDJ1182301.1"/>
    <property type="molecule type" value="Genomic_DNA"/>
</dbReference>
<feature type="compositionally biased region" description="Polar residues" evidence="1">
    <location>
        <begin position="34"/>
        <end position="89"/>
    </location>
</feature>
<feature type="signal peptide" evidence="2">
    <location>
        <begin position="1"/>
        <end position="29"/>
    </location>
</feature>
<evidence type="ECO:0000256" key="2">
    <source>
        <dbReference type="SAM" id="SignalP"/>
    </source>
</evidence>
<evidence type="ECO:0000313" key="3">
    <source>
        <dbReference type="EMBL" id="MDJ1182301.1"/>
    </source>
</evidence>
<sequence>MKLKQYAIKAATWSMVTVGAISIALEAVQAVTFSPPSDNSAPTRSTGGASRSQFLPPSGNGAPTRSTGGASRSQFLPPSDNSAPSQSTGVAARSQFLPPSDNSAPSQSTGGASRSQFLPPSDNSAPSHAAGGASRIDGQTSSEEPSIVALLPENFYGTTLSSHPTILVYVPESSGGEAIFSLKDPDGEILHTTSISVSGKAGIVTIELPEEAPGLEAGRMYQWYFALKLDGQLSPKTPFVDGLVKRITPSAELARSLEGKTPLQQSAILATNGVWYDSASLLAALQVIDPLNPQLVAEWTELLDSVNLSQLTNASLVPTAD</sequence>
<feature type="compositionally biased region" description="Polar residues" evidence="1">
    <location>
        <begin position="100"/>
        <end position="126"/>
    </location>
</feature>
<feature type="chain" id="PRO_5047217101" evidence="2">
    <location>
        <begin position="30"/>
        <end position="321"/>
    </location>
</feature>
<accession>A0ABT7BV13</accession>
<reference evidence="3 4" key="1">
    <citation type="submission" date="2023-01" db="EMBL/GenBank/DDBJ databases">
        <title>Novel diversity within Roseofilum (Cyanobacteria; Desertifilaceae) from marine benthic mats with descriptions of four novel species.</title>
        <authorList>
            <person name="Wang Y."/>
            <person name="Berthold D.E."/>
            <person name="Hu J."/>
            <person name="Lefler F.W."/>
            <person name="Laughinghouse H.D. IV."/>
        </authorList>
    </citation>
    <scope>NUCLEOTIDE SEQUENCE [LARGE SCALE GENOMIC DNA]</scope>
    <source>
        <strain evidence="3 4">BLCC-M143</strain>
    </source>
</reference>
<evidence type="ECO:0000256" key="1">
    <source>
        <dbReference type="SAM" id="MobiDB-lite"/>
    </source>
</evidence>
<organism evidence="3 4">
    <name type="scientific">Roseofilum casamattae BLCC-M143</name>
    <dbReference type="NCBI Taxonomy" id="3022442"/>
    <lineage>
        <taxon>Bacteria</taxon>
        <taxon>Bacillati</taxon>
        <taxon>Cyanobacteriota</taxon>
        <taxon>Cyanophyceae</taxon>
        <taxon>Desertifilales</taxon>
        <taxon>Desertifilaceae</taxon>
        <taxon>Roseofilum</taxon>
        <taxon>Roseofilum casamattae</taxon>
    </lineage>
</organism>
<keyword evidence="4" id="KW-1185">Reference proteome</keyword>
<dbReference type="Proteomes" id="UP001232992">
    <property type="component" value="Unassembled WGS sequence"/>
</dbReference>
<gene>
    <name evidence="3" type="ORF">PMH09_03760</name>
</gene>
<feature type="region of interest" description="Disordered" evidence="1">
    <location>
        <begin position="34"/>
        <end position="143"/>
    </location>
</feature>
<proteinExistence type="predicted"/>
<comment type="caution">
    <text evidence="3">The sequence shown here is derived from an EMBL/GenBank/DDBJ whole genome shotgun (WGS) entry which is preliminary data.</text>
</comment>
<protein>
    <submittedName>
        <fullName evidence="3">DUF928 domain-containing protein</fullName>
    </submittedName>
</protein>
<dbReference type="Pfam" id="PF06051">
    <property type="entry name" value="DUF928"/>
    <property type="match status" value="1"/>
</dbReference>
<dbReference type="RefSeq" id="WP_283756953.1">
    <property type="nucleotide sequence ID" value="NZ_JAQOSQ010000002.1"/>
</dbReference>
<dbReference type="InterPro" id="IPR010328">
    <property type="entry name" value="DUF928"/>
</dbReference>